<feature type="non-terminal residue" evidence="1">
    <location>
        <position position="1"/>
    </location>
</feature>
<protein>
    <submittedName>
        <fullName evidence="1">Uncharacterized protein</fullName>
    </submittedName>
</protein>
<comment type="caution">
    <text evidence="1">The sequence shown here is derived from an EMBL/GenBank/DDBJ whole genome shotgun (WGS) entry which is preliminary data.</text>
</comment>
<proteinExistence type="predicted"/>
<sequence>QPVNPDCLNIWLAIRLSRRPTRPRFVITTVYSVACMEEKREMGYGGTAGGLPFHVHTYRLVEELVT</sequence>
<evidence type="ECO:0000313" key="1">
    <source>
        <dbReference type="EMBL" id="RCI07609.1"/>
    </source>
</evidence>
<dbReference type="Proteomes" id="UP000253664">
    <property type="component" value="Unassembled WGS sequence"/>
</dbReference>
<name>A0A367KZK2_9HYPO</name>
<evidence type="ECO:0000313" key="2">
    <source>
        <dbReference type="Proteomes" id="UP000253664"/>
    </source>
</evidence>
<organism evidence="1 2">
    <name type="scientific">Ophiocordyceps polyrhachis-furcata BCC 54312</name>
    <dbReference type="NCBI Taxonomy" id="1330021"/>
    <lineage>
        <taxon>Eukaryota</taxon>
        <taxon>Fungi</taxon>
        <taxon>Dikarya</taxon>
        <taxon>Ascomycota</taxon>
        <taxon>Pezizomycotina</taxon>
        <taxon>Sordariomycetes</taxon>
        <taxon>Hypocreomycetidae</taxon>
        <taxon>Hypocreales</taxon>
        <taxon>Ophiocordycipitaceae</taxon>
        <taxon>Ophiocordyceps</taxon>
    </lineage>
</organism>
<accession>A0A367KZK2</accession>
<dbReference type="AlphaFoldDB" id="A0A367KZK2"/>
<reference evidence="1 2" key="1">
    <citation type="journal article" date="2015" name="BMC Genomics">
        <title>Insights from the genome of Ophiocordyceps polyrhachis-furcata to pathogenicity and host specificity in insect fungi.</title>
        <authorList>
            <person name="Wichadakul D."/>
            <person name="Kobmoo N."/>
            <person name="Ingsriswang S."/>
            <person name="Tangphatsornruang S."/>
            <person name="Chantasingh D."/>
            <person name="Luangsa-ard J.J."/>
            <person name="Eurwilaichitr L."/>
        </authorList>
    </citation>
    <scope>NUCLEOTIDE SEQUENCE [LARGE SCALE GENOMIC DNA]</scope>
    <source>
        <strain evidence="1 2">BCC 54312</strain>
    </source>
</reference>
<keyword evidence="2" id="KW-1185">Reference proteome</keyword>
<gene>
    <name evidence="1" type="ORF">L249_1658</name>
</gene>
<dbReference type="EMBL" id="LKCN02000026">
    <property type="protein sequence ID" value="RCI07609.1"/>
    <property type="molecule type" value="Genomic_DNA"/>
</dbReference>